<organism evidence="2 3">
    <name type="scientific">Salix purpurea</name>
    <name type="common">Purple osier willow</name>
    <dbReference type="NCBI Taxonomy" id="77065"/>
    <lineage>
        <taxon>Eukaryota</taxon>
        <taxon>Viridiplantae</taxon>
        <taxon>Streptophyta</taxon>
        <taxon>Embryophyta</taxon>
        <taxon>Tracheophyta</taxon>
        <taxon>Spermatophyta</taxon>
        <taxon>Magnoliopsida</taxon>
        <taxon>eudicotyledons</taxon>
        <taxon>Gunneridae</taxon>
        <taxon>Pentapetalae</taxon>
        <taxon>rosids</taxon>
        <taxon>fabids</taxon>
        <taxon>Malpighiales</taxon>
        <taxon>Salicaceae</taxon>
        <taxon>Saliceae</taxon>
        <taxon>Salix</taxon>
    </lineage>
</organism>
<reference evidence="2" key="2">
    <citation type="journal article" date="2023" name="Int. J. Mol. Sci.">
        <title>De Novo Assembly and Annotation of 11 Diverse Shrub Willow (Salix) Genomes Reveals Novel Gene Organization in Sex-Linked Regions.</title>
        <authorList>
            <person name="Hyden B."/>
            <person name="Feng K."/>
            <person name="Yates T.B."/>
            <person name="Jawdy S."/>
            <person name="Cereghino C."/>
            <person name="Smart L.B."/>
            <person name="Muchero W."/>
        </authorList>
    </citation>
    <scope>NUCLEOTIDE SEQUENCE</scope>
    <source>
        <tissue evidence="2">Shoot tip</tissue>
    </source>
</reference>
<reference evidence="2" key="1">
    <citation type="submission" date="2022-11" db="EMBL/GenBank/DDBJ databases">
        <authorList>
            <person name="Hyden B.L."/>
            <person name="Feng K."/>
            <person name="Yates T."/>
            <person name="Jawdy S."/>
            <person name="Smart L.B."/>
            <person name="Muchero W."/>
        </authorList>
    </citation>
    <scope>NUCLEOTIDE SEQUENCE</scope>
    <source>
        <tissue evidence="2">Shoot tip</tissue>
    </source>
</reference>
<feature type="compositionally biased region" description="Polar residues" evidence="1">
    <location>
        <begin position="16"/>
        <end position="31"/>
    </location>
</feature>
<proteinExistence type="predicted"/>
<evidence type="ECO:0000313" key="3">
    <source>
        <dbReference type="Proteomes" id="UP001151532"/>
    </source>
</evidence>
<evidence type="ECO:0000313" key="2">
    <source>
        <dbReference type="EMBL" id="KAJ6687099.1"/>
    </source>
</evidence>
<dbReference type="EMBL" id="JAPFFK010000019">
    <property type="protein sequence ID" value="KAJ6687099.1"/>
    <property type="molecule type" value="Genomic_DNA"/>
</dbReference>
<keyword evidence="3" id="KW-1185">Reference proteome</keyword>
<name>A0A9Q0PFG2_SALPP</name>
<comment type="caution">
    <text evidence="2">The sequence shown here is derived from an EMBL/GenBank/DDBJ whole genome shotgun (WGS) entry which is preliminary data.</text>
</comment>
<protein>
    <submittedName>
        <fullName evidence="2">Uncharacterized protein</fullName>
    </submittedName>
</protein>
<dbReference type="Proteomes" id="UP001151532">
    <property type="component" value="Chromosome 2"/>
</dbReference>
<evidence type="ECO:0000256" key="1">
    <source>
        <dbReference type="SAM" id="MobiDB-lite"/>
    </source>
</evidence>
<feature type="region of interest" description="Disordered" evidence="1">
    <location>
        <begin position="100"/>
        <end position="121"/>
    </location>
</feature>
<gene>
    <name evidence="2" type="ORF">OIU79_016766</name>
</gene>
<accession>A0A9Q0PFG2</accession>
<sequence>MRSRSPRHSQARRSSRLQTVRSCASQSNSQPPQISVLHIYAVCRNQTPSCSTSVFQAPISACLTAFPATPIACCSCDQKQDFSFHKKAVTLETEGWSYDQDEYLGGAEPDTNPNDALRRRT</sequence>
<feature type="region of interest" description="Disordered" evidence="1">
    <location>
        <begin position="1"/>
        <end position="31"/>
    </location>
</feature>
<dbReference type="AlphaFoldDB" id="A0A9Q0PFG2"/>
<feature type="compositionally biased region" description="Basic residues" evidence="1">
    <location>
        <begin position="1"/>
        <end position="15"/>
    </location>
</feature>